<keyword evidence="2" id="KW-1185">Reference proteome</keyword>
<name>A0ABN1RA38_9ACTN</name>
<evidence type="ECO:0008006" key="3">
    <source>
        <dbReference type="Google" id="ProtNLM"/>
    </source>
</evidence>
<protein>
    <recommendedName>
        <fullName evidence="3">Nucleotidyl transferase</fullName>
    </recommendedName>
</protein>
<reference evidence="1 2" key="1">
    <citation type="journal article" date="2019" name="Int. J. Syst. Evol. Microbiol.">
        <title>The Global Catalogue of Microorganisms (GCM) 10K type strain sequencing project: providing services to taxonomists for standard genome sequencing and annotation.</title>
        <authorList>
            <consortium name="The Broad Institute Genomics Platform"/>
            <consortium name="The Broad Institute Genome Sequencing Center for Infectious Disease"/>
            <person name="Wu L."/>
            <person name="Ma J."/>
        </authorList>
    </citation>
    <scope>NUCLEOTIDE SEQUENCE [LARGE SCALE GENOMIC DNA]</scope>
    <source>
        <strain evidence="1 2">JCM 11136</strain>
    </source>
</reference>
<dbReference type="EMBL" id="BAAAHQ010000063">
    <property type="protein sequence ID" value="GAA0954078.1"/>
    <property type="molecule type" value="Genomic_DNA"/>
</dbReference>
<organism evidence="1 2">
    <name type="scientific">Nonomuraea longicatena</name>
    <dbReference type="NCBI Taxonomy" id="83682"/>
    <lineage>
        <taxon>Bacteria</taxon>
        <taxon>Bacillati</taxon>
        <taxon>Actinomycetota</taxon>
        <taxon>Actinomycetes</taxon>
        <taxon>Streptosporangiales</taxon>
        <taxon>Streptosporangiaceae</taxon>
        <taxon>Nonomuraea</taxon>
    </lineage>
</organism>
<evidence type="ECO:0000313" key="1">
    <source>
        <dbReference type="EMBL" id="GAA0954078.1"/>
    </source>
</evidence>
<proteinExistence type="predicted"/>
<sequence>MFDDLHLRVLEAVAPVCRSRGVLLAGGLAMRVHGFSDRPRPGLELAVTGAAEGLAEELAARVGATGLIVGPVAGGRVPVRDMSVTDEVPGLECAITLRTEHLRERPLDVPDRPGLPQVVGRDDAVGLAVRALYERGLPGDLADVAGTAGGYSFRELERLAGRHSDGLPLDELIDRLEGADLLSDKAFPGLGADGARRVRGFARAWAEDVKLRRADDGDIPVDVSDVPAID</sequence>
<evidence type="ECO:0000313" key="2">
    <source>
        <dbReference type="Proteomes" id="UP001501578"/>
    </source>
</evidence>
<accession>A0ABN1RA38</accession>
<gene>
    <name evidence="1" type="ORF">GCM10009560_77670</name>
</gene>
<comment type="caution">
    <text evidence="1">The sequence shown here is derived from an EMBL/GenBank/DDBJ whole genome shotgun (WGS) entry which is preliminary data.</text>
</comment>
<dbReference type="Proteomes" id="UP001501578">
    <property type="component" value="Unassembled WGS sequence"/>
</dbReference>
<dbReference type="RefSeq" id="WP_343955335.1">
    <property type="nucleotide sequence ID" value="NZ_BAAAHQ010000063.1"/>
</dbReference>